<dbReference type="PRINTS" id="PR00934">
    <property type="entry name" value="XHISDIPTASE"/>
</dbReference>
<evidence type="ECO:0000256" key="10">
    <source>
        <dbReference type="ARBA" id="ARBA00038976"/>
    </source>
</evidence>
<dbReference type="CDD" id="cd03890">
    <property type="entry name" value="M20_pepD"/>
    <property type="match status" value="1"/>
</dbReference>
<keyword evidence="18" id="KW-0175">Coiled coil</keyword>
<dbReference type="FunFam" id="3.40.630.10:FF:000018">
    <property type="entry name" value="Aminoacyl-histidine dipeptidase PepD"/>
    <property type="match status" value="1"/>
</dbReference>
<keyword evidence="4" id="KW-0479">Metal-binding</keyword>
<comment type="similarity">
    <text evidence="12">Belongs to the peptidase M20C family.</text>
</comment>
<keyword evidence="5 20" id="KW-0378">Hydrolase</keyword>
<dbReference type="Pfam" id="PF01546">
    <property type="entry name" value="Peptidase_M20"/>
    <property type="match status" value="1"/>
</dbReference>
<dbReference type="NCBIfam" id="TIGR01893">
    <property type="entry name" value="aa-his-dipept"/>
    <property type="match status" value="1"/>
</dbReference>
<evidence type="ECO:0000256" key="1">
    <source>
        <dbReference type="ARBA" id="ARBA00001941"/>
    </source>
</evidence>
<evidence type="ECO:0000256" key="3">
    <source>
        <dbReference type="ARBA" id="ARBA00022670"/>
    </source>
</evidence>
<dbReference type="GO" id="GO:0005829">
    <property type="term" value="C:cytosol"/>
    <property type="evidence" value="ECO:0007669"/>
    <property type="project" value="TreeGrafter"/>
</dbReference>
<evidence type="ECO:0000256" key="13">
    <source>
        <dbReference type="ARBA" id="ARBA00071271"/>
    </source>
</evidence>
<dbReference type="SUPFAM" id="SSF53187">
    <property type="entry name" value="Zn-dependent exopeptidases"/>
    <property type="match status" value="1"/>
</dbReference>
<dbReference type="GO" id="GO:0070573">
    <property type="term" value="F:metallodipeptidase activity"/>
    <property type="evidence" value="ECO:0007669"/>
    <property type="project" value="TreeGrafter"/>
</dbReference>
<evidence type="ECO:0000313" key="20">
    <source>
        <dbReference type="EMBL" id="SNR15391.1"/>
    </source>
</evidence>
<evidence type="ECO:0000256" key="14">
    <source>
        <dbReference type="ARBA" id="ARBA00075285"/>
    </source>
</evidence>
<protein>
    <recommendedName>
        <fullName evidence="13">Cytosol non-specific dipeptidase</fullName>
        <ecNumber evidence="10">3.4.13.18</ecNumber>
    </recommendedName>
    <alternativeName>
        <fullName evidence="16">Aminoacyl-histidine dipeptidase</fullName>
    </alternativeName>
    <alternativeName>
        <fullName evidence="15">Beta-alanyl-histidine dipeptidase</fullName>
    </alternativeName>
    <alternativeName>
        <fullName evidence="14">Carnosinase</fullName>
    </alternativeName>
    <alternativeName>
        <fullName evidence="11">Peptidase D</fullName>
    </alternativeName>
    <alternativeName>
        <fullName evidence="17">Xaa-His dipeptidase</fullName>
    </alternativeName>
</protein>
<evidence type="ECO:0000313" key="21">
    <source>
        <dbReference type="Proteomes" id="UP000215214"/>
    </source>
</evidence>
<dbReference type="InterPro" id="IPR001160">
    <property type="entry name" value="Peptidase_M20C"/>
</dbReference>
<dbReference type="PANTHER" id="PTHR43501">
    <property type="entry name" value="CYTOSOL NON-SPECIFIC DIPEPTIDASE"/>
    <property type="match status" value="1"/>
</dbReference>
<sequence>MRNYNNIKERHSIKTNHLNTSIASIELSKNVPLNYQTKLKGMSAEIRNIEPKVVWNHFADLNAVPRPSKKEERVIQFMVDFGKKLNLETFVDKVGNVIIRKPATAGMEDRKTIVMQSHLDMVHQKNADTNFDFDTEGIKMFIDGDWVKAQGTTLGADNGLGVASIMAVLSSNDIPHPAIEALFTIDEETGMTGAMGLEGGILTGDILLNLDTEEDDEIGIGCAGGVDITATRTYESENTPENTVAFELSVTGLNGGHSGMDIHKGLGNANKIMNRLLFDGFTNYGLRISEINGGSLRNAIPRESFATMVIDTVSKEPFLFELNELINEIKSEFASLEENLTIELKEVETPETVMDLGVQIGVIKSIYGALNGVYRMSPDIEDLVETSNNVARVIVKDGAIKIGCLTRSSSETNKWDLANSLRSVFELAGFDVEFSGSYPGWLPNTNSDILKVLKNLYVEMNNAEPHVAACHAGLECGILGQNYPKMDMISFGPNIRGAHSPDERAQISSMQKFWKYLLEILKNIPSKN</sequence>
<reference evidence="20 21" key="1">
    <citation type="submission" date="2017-07" db="EMBL/GenBank/DDBJ databases">
        <authorList>
            <person name="Sun Z.S."/>
            <person name="Albrecht U."/>
            <person name="Echele G."/>
            <person name="Lee C.C."/>
        </authorList>
    </citation>
    <scope>NUCLEOTIDE SEQUENCE [LARGE SCALE GENOMIC DNA]</scope>
    <source>
        <strain evidence="21">type strain: KCTC 22618</strain>
    </source>
</reference>
<evidence type="ECO:0000256" key="11">
    <source>
        <dbReference type="ARBA" id="ARBA00044252"/>
    </source>
</evidence>
<accession>A0A238U877</accession>
<dbReference type="Proteomes" id="UP000215214">
    <property type="component" value="Chromosome TJEJU"/>
</dbReference>
<feature type="coiled-coil region" evidence="18">
    <location>
        <begin position="319"/>
        <end position="346"/>
    </location>
</feature>
<evidence type="ECO:0000256" key="16">
    <source>
        <dbReference type="ARBA" id="ARBA00077688"/>
    </source>
</evidence>
<dbReference type="InterPro" id="IPR002933">
    <property type="entry name" value="Peptidase_M20"/>
</dbReference>
<dbReference type="PANTHER" id="PTHR43501:SF1">
    <property type="entry name" value="CYTOSOL NON-SPECIFIC DIPEPTIDASE"/>
    <property type="match status" value="1"/>
</dbReference>
<dbReference type="Gene3D" id="3.40.630.10">
    <property type="entry name" value="Zn peptidases"/>
    <property type="match status" value="2"/>
</dbReference>
<dbReference type="GO" id="GO:0006508">
    <property type="term" value="P:proteolysis"/>
    <property type="evidence" value="ECO:0007669"/>
    <property type="project" value="UniProtKB-KW"/>
</dbReference>
<name>A0A238U877_9FLAO</name>
<keyword evidence="6" id="KW-0862">Zinc</keyword>
<comment type="cofactor">
    <cofactor evidence="1">
        <name>Co(2+)</name>
        <dbReference type="ChEBI" id="CHEBI:48828"/>
    </cofactor>
</comment>
<keyword evidence="20" id="KW-0224">Dipeptidase</keyword>
<keyword evidence="3" id="KW-0645">Protease</keyword>
<evidence type="ECO:0000256" key="9">
    <source>
        <dbReference type="ARBA" id="ARBA00036421"/>
    </source>
</evidence>
<keyword evidence="8" id="KW-0170">Cobalt</keyword>
<dbReference type="EC" id="3.4.13.18" evidence="10"/>
<dbReference type="FunFam" id="3.40.630.10:FF:000015">
    <property type="entry name" value="Aminoacyl-histidine dipeptidase PepD"/>
    <property type="match status" value="1"/>
</dbReference>
<comment type="catalytic activity">
    <reaction evidence="9">
        <text>Hydrolysis of dipeptides, preferentially hydrophobic dipeptides including prolyl amino acids.</text>
        <dbReference type="EC" id="3.4.13.18"/>
    </reaction>
</comment>
<evidence type="ECO:0000256" key="18">
    <source>
        <dbReference type="SAM" id="Coils"/>
    </source>
</evidence>
<evidence type="ECO:0000259" key="19">
    <source>
        <dbReference type="Pfam" id="PF07687"/>
    </source>
</evidence>
<dbReference type="InterPro" id="IPR011650">
    <property type="entry name" value="Peptidase_M20_dimer"/>
</dbReference>
<evidence type="ECO:0000256" key="6">
    <source>
        <dbReference type="ARBA" id="ARBA00022833"/>
    </source>
</evidence>
<evidence type="ECO:0000256" key="7">
    <source>
        <dbReference type="ARBA" id="ARBA00023049"/>
    </source>
</evidence>
<proteinExistence type="inferred from homology"/>
<dbReference type="KEGG" id="tje:TJEJU_1670"/>
<gene>
    <name evidence="20" type="primary">pepD</name>
    <name evidence="20" type="ORF">TJEJU_1670</name>
</gene>
<dbReference type="GO" id="GO:0046872">
    <property type="term" value="F:metal ion binding"/>
    <property type="evidence" value="ECO:0007669"/>
    <property type="project" value="UniProtKB-KW"/>
</dbReference>
<feature type="domain" description="Peptidase M20 dimerisation" evidence="19">
    <location>
        <begin position="251"/>
        <end position="333"/>
    </location>
</feature>
<evidence type="ECO:0000256" key="2">
    <source>
        <dbReference type="ARBA" id="ARBA00001947"/>
    </source>
</evidence>
<evidence type="ECO:0000256" key="12">
    <source>
        <dbReference type="ARBA" id="ARBA00061423"/>
    </source>
</evidence>
<keyword evidence="21" id="KW-1185">Reference proteome</keyword>
<evidence type="ECO:0000256" key="17">
    <source>
        <dbReference type="ARBA" id="ARBA00078074"/>
    </source>
</evidence>
<evidence type="ECO:0000256" key="5">
    <source>
        <dbReference type="ARBA" id="ARBA00022801"/>
    </source>
</evidence>
<keyword evidence="7" id="KW-0482">Metalloprotease</keyword>
<comment type="cofactor">
    <cofactor evidence="2">
        <name>Zn(2+)</name>
        <dbReference type="ChEBI" id="CHEBI:29105"/>
    </cofactor>
</comment>
<evidence type="ECO:0000256" key="4">
    <source>
        <dbReference type="ARBA" id="ARBA00022723"/>
    </source>
</evidence>
<evidence type="ECO:0000256" key="15">
    <source>
        <dbReference type="ARBA" id="ARBA00076004"/>
    </source>
</evidence>
<dbReference type="EMBL" id="LT899436">
    <property type="protein sequence ID" value="SNR15391.1"/>
    <property type="molecule type" value="Genomic_DNA"/>
</dbReference>
<evidence type="ECO:0000256" key="8">
    <source>
        <dbReference type="ARBA" id="ARBA00023285"/>
    </source>
</evidence>
<dbReference type="Pfam" id="PF07687">
    <property type="entry name" value="M20_dimer"/>
    <property type="match status" value="1"/>
</dbReference>
<dbReference type="PIRSF" id="PIRSF016599">
    <property type="entry name" value="Xaa-His_dipept"/>
    <property type="match status" value="1"/>
</dbReference>
<organism evidence="20 21">
    <name type="scientific">Tenacibaculum jejuense</name>
    <dbReference type="NCBI Taxonomy" id="584609"/>
    <lineage>
        <taxon>Bacteria</taxon>
        <taxon>Pseudomonadati</taxon>
        <taxon>Bacteroidota</taxon>
        <taxon>Flavobacteriia</taxon>
        <taxon>Flavobacteriales</taxon>
        <taxon>Flavobacteriaceae</taxon>
        <taxon>Tenacibaculum</taxon>
    </lineage>
</organism>
<dbReference type="AlphaFoldDB" id="A0A238U877"/>